<accession>X1UDX6</accession>
<dbReference type="Pfam" id="PF03453">
    <property type="entry name" value="MoeA_N"/>
    <property type="match status" value="1"/>
</dbReference>
<dbReference type="PANTHER" id="PTHR10192:SF5">
    <property type="entry name" value="GEPHYRIN"/>
    <property type="match status" value="1"/>
</dbReference>
<dbReference type="Gene3D" id="3.40.980.10">
    <property type="entry name" value="MoaB/Mog-like domain"/>
    <property type="match status" value="1"/>
</dbReference>
<dbReference type="GO" id="GO:0005829">
    <property type="term" value="C:cytosol"/>
    <property type="evidence" value="ECO:0007669"/>
    <property type="project" value="TreeGrafter"/>
</dbReference>
<dbReference type="EMBL" id="BARW01022317">
    <property type="protein sequence ID" value="GAI98070.1"/>
    <property type="molecule type" value="Genomic_DNA"/>
</dbReference>
<proteinExistence type="predicted"/>
<dbReference type="InterPro" id="IPR036135">
    <property type="entry name" value="MoeA_linker/N_sf"/>
</dbReference>
<dbReference type="CDD" id="cd00887">
    <property type="entry name" value="MoeA"/>
    <property type="match status" value="1"/>
</dbReference>
<comment type="caution">
    <text evidence="4">The sequence shown here is derived from an EMBL/GenBank/DDBJ whole genome shotgun (WGS) entry which is preliminary data.</text>
</comment>
<dbReference type="InterPro" id="IPR005110">
    <property type="entry name" value="MoeA_linker/N"/>
</dbReference>
<dbReference type="SUPFAM" id="SSF63882">
    <property type="entry name" value="MoeA N-terminal region -like"/>
    <property type="match status" value="1"/>
</dbReference>
<dbReference type="GO" id="GO:0061599">
    <property type="term" value="F:molybdopterin molybdotransferase activity"/>
    <property type="evidence" value="ECO:0007669"/>
    <property type="project" value="TreeGrafter"/>
</dbReference>
<evidence type="ECO:0000259" key="3">
    <source>
        <dbReference type="Pfam" id="PF03453"/>
    </source>
</evidence>
<organism evidence="4">
    <name type="scientific">marine sediment metagenome</name>
    <dbReference type="NCBI Taxonomy" id="412755"/>
    <lineage>
        <taxon>unclassified sequences</taxon>
        <taxon>metagenomes</taxon>
        <taxon>ecological metagenomes</taxon>
    </lineage>
</organism>
<dbReference type="AlphaFoldDB" id="X1UDX6"/>
<dbReference type="PANTHER" id="PTHR10192">
    <property type="entry name" value="MOLYBDOPTERIN BIOSYNTHESIS PROTEIN"/>
    <property type="match status" value="1"/>
</dbReference>
<dbReference type="FunFam" id="2.170.190.11:FF:000001">
    <property type="entry name" value="Molybdopterin molybdenumtransferase"/>
    <property type="match status" value="1"/>
</dbReference>
<evidence type="ECO:0000313" key="4">
    <source>
        <dbReference type="EMBL" id="GAI98070.1"/>
    </source>
</evidence>
<dbReference type="Gene3D" id="2.170.190.11">
    <property type="entry name" value="Molybdopterin biosynthesis moea protein, domain 3"/>
    <property type="match status" value="1"/>
</dbReference>
<gene>
    <name evidence="4" type="ORF">S12H4_37285</name>
</gene>
<protein>
    <recommendedName>
        <fullName evidence="3">MoeA N-terminal and linker domain-containing protein</fullName>
    </recommendedName>
</protein>
<reference evidence="4" key="1">
    <citation type="journal article" date="2014" name="Front. Microbiol.">
        <title>High frequency of phylogenetically diverse reductive dehalogenase-homologous genes in deep subseafloor sedimentary metagenomes.</title>
        <authorList>
            <person name="Kawai M."/>
            <person name="Futagami T."/>
            <person name="Toyoda A."/>
            <person name="Takaki Y."/>
            <person name="Nishi S."/>
            <person name="Hori S."/>
            <person name="Arai W."/>
            <person name="Tsubouchi T."/>
            <person name="Morono Y."/>
            <person name="Uchiyama I."/>
            <person name="Ito T."/>
            <person name="Fujiyama A."/>
            <person name="Inagaki F."/>
            <person name="Takami H."/>
        </authorList>
    </citation>
    <scope>NUCLEOTIDE SEQUENCE</scope>
    <source>
        <strain evidence="4">Expedition CK06-06</strain>
    </source>
</reference>
<dbReference type="InterPro" id="IPR038987">
    <property type="entry name" value="MoeA-like"/>
</dbReference>
<comment type="pathway">
    <text evidence="1">Cofactor biosynthesis; molybdopterin biosynthesis.</text>
</comment>
<evidence type="ECO:0000256" key="1">
    <source>
        <dbReference type="ARBA" id="ARBA00005046"/>
    </source>
</evidence>
<feature type="domain" description="MoeA N-terminal and linker" evidence="3">
    <location>
        <begin position="11"/>
        <end position="169"/>
    </location>
</feature>
<sequence>MKSFGQNTTLKFEKAYEIVIGSACRLGVERVAISDNSALNRVLAEAVVSDIDMPPFNKSAMDGFACRRADLANELAITETIPAGSLPTKAIGPGQCARIMTGAVVPEGADCVIMVEYTENSGANRIRFTGTHTTDNICLKAEDIKKGDVVLQPGQIIKAQHIAVLASSGCVKPLVSLQPRVGIIATGDELVEPDKQPTACQIRN</sequence>
<dbReference type="GO" id="GO:0006777">
    <property type="term" value="P:Mo-molybdopterin cofactor biosynthetic process"/>
    <property type="evidence" value="ECO:0007669"/>
    <property type="project" value="UniProtKB-KW"/>
</dbReference>
<evidence type="ECO:0000256" key="2">
    <source>
        <dbReference type="ARBA" id="ARBA00023150"/>
    </source>
</evidence>
<keyword evidence="2" id="KW-0501">Molybdenum cofactor biosynthesis</keyword>
<name>X1UDX6_9ZZZZ</name>
<feature type="non-terminal residue" evidence="4">
    <location>
        <position position="204"/>
    </location>
</feature>
<dbReference type="InterPro" id="IPR036425">
    <property type="entry name" value="MoaB/Mog-like_dom_sf"/>
</dbReference>